<dbReference type="GO" id="GO:0004497">
    <property type="term" value="F:monooxygenase activity"/>
    <property type="evidence" value="ECO:0007669"/>
    <property type="project" value="UniProtKB-KW"/>
</dbReference>
<dbReference type="PANTHER" id="PTHR24305">
    <property type="entry name" value="CYTOCHROME P450"/>
    <property type="match status" value="1"/>
</dbReference>
<dbReference type="InterPro" id="IPR001128">
    <property type="entry name" value="Cyt_P450"/>
</dbReference>
<dbReference type="Proteomes" id="UP000294847">
    <property type="component" value="Chromosome 7"/>
</dbReference>
<evidence type="ECO:0008006" key="12">
    <source>
        <dbReference type="Google" id="ProtNLM"/>
    </source>
</evidence>
<feature type="binding site" description="axial binding residue" evidence="8">
    <location>
        <position position="427"/>
    </location>
    <ligand>
        <name>heme</name>
        <dbReference type="ChEBI" id="CHEBI:30413"/>
    </ligand>
    <ligandPart>
        <name>Fe</name>
        <dbReference type="ChEBI" id="CHEBI:18248"/>
    </ligandPart>
</feature>
<dbReference type="InterPro" id="IPR017972">
    <property type="entry name" value="Cyt_P450_CS"/>
</dbReference>
<evidence type="ECO:0000256" key="2">
    <source>
        <dbReference type="ARBA" id="ARBA00010617"/>
    </source>
</evidence>
<dbReference type="SUPFAM" id="SSF48264">
    <property type="entry name" value="Cytochrome P450"/>
    <property type="match status" value="1"/>
</dbReference>
<evidence type="ECO:0000256" key="7">
    <source>
        <dbReference type="ARBA" id="ARBA00023033"/>
    </source>
</evidence>
<comment type="cofactor">
    <cofactor evidence="1 8">
        <name>heme</name>
        <dbReference type="ChEBI" id="CHEBI:30413"/>
    </cofactor>
</comment>
<evidence type="ECO:0000313" key="11">
    <source>
        <dbReference type="Proteomes" id="UP000294847"/>
    </source>
</evidence>
<keyword evidence="7 9" id="KW-0503">Monooxygenase</keyword>
<evidence type="ECO:0000256" key="5">
    <source>
        <dbReference type="ARBA" id="ARBA00023002"/>
    </source>
</evidence>
<dbReference type="CDD" id="cd11061">
    <property type="entry name" value="CYP67-like"/>
    <property type="match status" value="1"/>
</dbReference>
<keyword evidence="5 9" id="KW-0560">Oxidoreductase</keyword>
<evidence type="ECO:0000256" key="1">
    <source>
        <dbReference type="ARBA" id="ARBA00001971"/>
    </source>
</evidence>
<evidence type="ECO:0000256" key="4">
    <source>
        <dbReference type="ARBA" id="ARBA00022723"/>
    </source>
</evidence>
<dbReference type="PRINTS" id="PR00385">
    <property type="entry name" value="P450"/>
</dbReference>
<dbReference type="InterPro" id="IPR036396">
    <property type="entry name" value="Cyt_P450_sf"/>
</dbReference>
<evidence type="ECO:0000256" key="3">
    <source>
        <dbReference type="ARBA" id="ARBA00022617"/>
    </source>
</evidence>
<dbReference type="Pfam" id="PF00067">
    <property type="entry name" value="p450"/>
    <property type="match status" value="1"/>
</dbReference>
<protein>
    <recommendedName>
        <fullName evidence="12">Benzoate 4-monooxygenase cytochrome P450</fullName>
    </recommendedName>
</protein>
<dbReference type="InterPro" id="IPR002401">
    <property type="entry name" value="Cyt_P450_E_grp-I"/>
</dbReference>
<keyword evidence="3 8" id="KW-0349">Heme</keyword>
<reference evidence="10 11" key="1">
    <citation type="journal article" date="2019" name="Mol. Biol. Evol.">
        <title>Blast fungal genomes show frequent chromosomal changes, gene gains and losses, and effector gene turnover.</title>
        <authorList>
            <person name="Gomez Luciano L.B."/>
            <person name="Jason Tsai I."/>
            <person name="Chuma I."/>
            <person name="Tosa Y."/>
            <person name="Chen Y.H."/>
            <person name="Li J.Y."/>
            <person name="Li M.Y."/>
            <person name="Jade Lu M.Y."/>
            <person name="Nakayashiki H."/>
            <person name="Li W.H."/>
        </authorList>
    </citation>
    <scope>NUCLEOTIDE SEQUENCE [LARGE SCALE GENOMIC DNA]</scope>
    <source>
        <strain evidence="10">MZ5-1-6</strain>
    </source>
</reference>
<keyword evidence="4 8" id="KW-0479">Metal-binding</keyword>
<dbReference type="GO" id="GO:0005506">
    <property type="term" value="F:iron ion binding"/>
    <property type="evidence" value="ECO:0007669"/>
    <property type="project" value="InterPro"/>
</dbReference>
<dbReference type="InterPro" id="IPR050121">
    <property type="entry name" value="Cytochrome_P450_monoxygenase"/>
</dbReference>
<dbReference type="AlphaFoldDB" id="A0A4P7NXS0"/>
<dbReference type="PRINTS" id="PR00463">
    <property type="entry name" value="EP450I"/>
</dbReference>
<dbReference type="Gene3D" id="1.10.630.10">
    <property type="entry name" value="Cytochrome P450"/>
    <property type="match status" value="1"/>
</dbReference>
<dbReference type="GO" id="GO:0020037">
    <property type="term" value="F:heme binding"/>
    <property type="evidence" value="ECO:0007669"/>
    <property type="project" value="InterPro"/>
</dbReference>
<evidence type="ECO:0000256" key="6">
    <source>
        <dbReference type="ARBA" id="ARBA00023004"/>
    </source>
</evidence>
<dbReference type="GO" id="GO:0016705">
    <property type="term" value="F:oxidoreductase activity, acting on paired donors, with incorporation or reduction of molecular oxygen"/>
    <property type="evidence" value="ECO:0007669"/>
    <property type="project" value="InterPro"/>
</dbReference>
<proteinExistence type="inferred from homology"/>
<name>A0A4P7NXS0_PYROR</name>
<comment type="similarity">
    <text evidence="2 9">Belongs to the cytochrome P450 family.</text>
</comment>
<sequence>MVSGPFLAKVTELYAAYHGWKGDIHLDMWRCHMKYGNHVRYGPNAILFNTSEGMRDIYRFGSSSSFIKGLNYEPMVHRTPNTLTMSGGKEHARRRRILSYGLSGQALRDCEGRITRHILSLCRAVTADVDEIDEQVGGGGRSWGKPVDMSELCSYLSFDIMADVMFGAKYNLIEEPKFRYIVKAIENSNTRLAALAQAPRFARLKLDKYIFRSAIESRTRFLKFLGRMLNARLEELAQVEEDKDDDKHGDLFGSLINATDPETGSKFTTDELLAESATLVFAGTDTASISLAALLFYLAHNPTCYQRAATEVRDAFGSEPVQGGPALASCVYLKACINEAMRMSPPVGGSLWREVTPPEGSIVDGQLIPQGCTVGVGLYSIQHSEVYYEEPFRYNPDRWLGNDANNRAKVERALSAFAPFSLGPRSCLGKGFAQHELMLAAATILKIADFRIPKGVEYNRVGCGRKGAELGRHRPEEYQLRDHITGQNEGPVLQFLLR</sequence>
<dbReference type="EMBL" id="CP034210">
    <property type="protein sequence ID" value="QBZ66636.1"/>
    <property type="molecule type" value="Genomic_DNA"/>
</dbReference>
<evidence type="ECO:0000256" key="8">
    <source>
        <dbReference type="PIRSR" id="PIRSR602401-1"/>
    </source>
</evidence>
<dbReference type="PANTHER" id="PTHR24305:SF237">
    <property type="entry name" value="CYTOCHROME P450 MONOOXYGENASE ATNE-RELATED"/>
    <property type="match status" value="1"/>
</dbReference>
<accession>A0A4P7NXS0</accession>
<organism evidence="10 11">
    <name type="scientific">Pyricularia oryzae</name>
    <name type="common">Rice blast fungus</name>
    <name type="synonym">Magnaporthe oryzae</name>
    <dbReference type="NCBI Taxonomy" id="318829"/>
    <lineage>
        <taxon>Eukaryota</taxon>
        <taxon>Fungi</taxon>
        <taxon>Dikarya</taxon>
        <taxon>Ascomycota</taxon>
        <taxon>Pezizomycotina</taxon>
        <taxon>Sordariomycetes</taxon>
        <taxon>Sordariomycetidae</taxon>
        <taxon>Magnaporthales</taxon>
        <taxon>Pyriculariaceae</taxon>
        <taxon>Pyricularia</taxon>
    </lineage>
</organism>
<dbReference type="PROSITE" id="PS00086">
    <property type="entry name" value="CYTOCHROME_P450"/>
    <property type="match status" value="1"/>
</dbReference>
<evidence type="ECO:0000256" key="9">
    <source>
        <dbReference type="RuleBase" id="RU000461"/>
    </source>
</evidence>
<keyword evidence="6 8" id="KW-0408">Iron</keyword>
<gene>
    <name evidence="10" type="ORF">PoMZ_13619</name>
</gene>
<evidence type="ECO:0000313" key="10">
    <source>
        <dbReference type="EMBL" id="QBZ66636.1"/>
    </source>
</evidence>